<dbReference type="InterPro" id="IPR047778">
    <property type="entry name" value="STM4014-like"/>
</dbReference>
<proteinExistence type="predicted"/>
<dbReference type="Proteomes" id="UP000247005">
    <property type="component" value="Unassembled WGS sequence"/>
</dbReference>
<name>A0A2P5GLR5_9ENTR</name>
<dbReference type="PANTHER" id="PTHR21621">
    <property type="entry name" value="RIBOSOMAL PROTEIN S6 MODIFICATION PROTEIN"/>
    <property type="match status" value="1"/>
</dbReference>
<evidence type="ECO:0000313" key="1">
    <source>
        <dbReference type="EMBL" id="POP43888.1"/>
    </source>
</evidence>
<dbReference type="EMBL" id="PQGE01000012">
    <property type="protein sequence ID" value="POP43888.1"/>
    <property type="molecule type" value="Genomic_DNA"/>
</dbReference>
<evidence type="ECO:0008006" key="5">
    <source>
        <dbReference type="Google" id="ProtNLM"/>
    </source>
</evidence>
<protein>
    <recommendedName>
        <fullName evidence="5">ATP-grasp domain-containing protein</fullName>
    </recommendedName>
</protein>
<dbReference type="EMBL" id="PQGD01000015">
    <property type="protein sequence ID" value="POP46194.1"/>
    <property type="molecule type" value="Genomic_DNA"/>
</dbReference>
<gene>
    <name evidence="2" type="ORF">CHU32_18705</name>
    <name evidence="1" type="ORF">CHU33_14375</name>
</gene>
<dbReference type="Proteomes" id="UP000237073">
    <property type="component" value="Unassembled WGS sequence"/>
</dbReference>
<dbReference type="NCBIfam" id="NF038074">
    <property type="entry name" value="fam_STM4014"/>
    <property type="match status" value="1"/>
</dbReference>
<evidence type="ECO:0000313" key="4">
    <source>
        <dbReference type="Proteomes" id="UP000247005"/>
    </source>
</evidence>
<dbReference type="GO" id="GO:0018169">
    <property type="term" value="F:ribosomal S6-glutamic acid ligase activity"/>
    <property type="evidence" value="ECO:0007669"/>
    <property type="project" value="TreeGrafter"/>
</dbReference>
<organism evidence="2 4">
    <name type="scientific">Superficieibacter electus</name>
    <dbReference type="NCBI Taxonomy" id="2022662"/>
    <lineage>
        <taxon>Bacteria</taxon>
        <taxon>Pseudomonadati</taxon>
        <taxon>Pseudomonadota</taxon>
        <taxon>Gammaproteobacteria</taxon>
        <taxon>Enterobacterales</taxon>
        <taxon>Enterobacteriaceae</taxon>
        <taxon>Superficieibacter</taxon>
    </lineage>
</organism>
<comment type="caution">
    <text evidence="2">The sequence shown here is derived from an EMBL/GenBank/DDBJ whole genome shotgun (WGS) entry which is preliminary data.</text>
</comment>
<dbReference type="AlphaFoldDB" id="A0A2P5GLR5"/>
<evidence type="ECO:0000313" key="3">
    <source>
        <dbReference type="Proteomes" id="UP000237073"/>
    </source>
</evidence>
<evidence type="ECO:0000313" key="2">
    <source>
        <dbReference type="EMBL" id="POP46194.1"/>
    </source>
</evidence>
<dbReference type="GO" id="GO:0005737">
    <property type="term" value="C:cytoplasm"/>
    <property type="evidence" value="ECO:0007669"/>
    <property type="project" value="TreeGrafter"/>
</dbReference>
<dbReference type="SUPFAM" id="SSF56059">
    <property type="entry name" value="Glutathione synthetase ATP-binding domain-like"/>
    <property type="match status" value="1"/>
</dbReference>
<accession>A0A2P5GLR5</accession>
<sequence>MQASKITRMFIKPTLGSGAAGVIAWRRHPDGIRQVLYCAIAIDGSRLFNSNKIHSYQDDVQIRRIISAVLQQENIVECWLPKASVNGKSYDLRVVCMDGKILWRVVRTSSQPITNLHLQNQASEFASLGLSAAKVAEIDALCLNAIQLFPDIRLAGIDVLLTRNLTPYIIEINGQGDLIYQDAQNENHIYRAQIQAIRSQYV</sequence>
<dbReference type="PANTHER" id="PTHR21621:SF0">
    <property type="entry name" value="BETA-CITRYLGLUTAMATE SYNTHASE B-RELATED"/>
    <property type="match status" value="1"/>
</dbReference>
<reference evidence="3 4" key="1">
    <citation type="submission" date="2018-01" db="EMBL/GenBank/DDBJ databases">
        <title>Superficieibacter electus gen. nov., sp. nov., an extended-spectrum beta-lactamase possessing member of the Enterobacteriaceae family, isolated from intensive care unit surfaces.</title>
        <authorList>
            <person name="Potter R.F."/>
            <person name="D'Souza A.W."/>
        </authorList>
    </citation>
    <scope>NUCLEOTIDE SEQUENCE [LARGE SCALE GENOMIC DNA]</scope>
    <source>
        <strain evidence="2 4">BP-1</strain>
        <strain evidence="1 3">BP-2</strain>
    </source>
</reference>
<keyword evidence="3" id="KW-1185">Reference proteome</keyword>
<dbReference type="Gene3D" id="3.30.470.20">
    <property type="entry name" value="ATP-grasp fold, B domain"/>
    <property type="match status" value="1"/>
</dbReference>
<dbReference type="GO" id="GO:0009432">
    <property type="term" value="P:SOS response"/>
    <property type="evidence" value="ECO:0007669"/>
    <property type="project" value="TreeGrafter"/>
</dbReference>
<dbReference type="OrthoDB" id="9789963at2"/>